<dbReference type="Proteomes" id="UP000295830">
    <property type="component" value="Unassembled WGS sequence"/>
</dbReference>
<dbReference type="PIRSF" id="PIRSF000709">
    <property type="entry name" value="6PFK_2-Ptase"/>
    <property type="match status" value="1"/>
</dbReference>
<dbReference type="PANTHER" id="PTHR48100">
    <property type="entry name" value="BROAD-SPECIFICITY PHOSPHATASE YOR283W-RELATED"/>
    <property type="match status" value="1"/>
</dbReference>
<dbReference type="Pfam" id="PF00300">
    <property type="entry name" value="His_Phos_1"/>
    <property type="match status" value="1"/>
</dbReference>
<keyword evidence="2" id="KW-1185">Reference proteome</keyword>
<name>A0A4R7K1S3_9GAMM</name>
<evidence type="ECO:0000313" key="2">
    <source>
        <dbReference type="Proteomes" id="UP000295830"/>
    </source>
</evidence>
<dbReference type="SMART" id="SM00855">
    <property type="entry name" value="PGAM"/>
    <property type="match status" value="1"/>
</dbReference>
<accession>A0A4R7K1S3</accession>
<comment type="caution">
    <text evidence="1">The sequence shown here is derived from an EMBL/GenBank/DDBJ whole genome shotgun (WGS) entry which is preliminary data.</text>
</comment>
<dbReference type="SUPFAM" id="SSF53254">
    <property type="entry name" value="Phosphoglycerate mutase-like"/>
    <property type="match status" value="1"/>
</dbReference>
<dbReference type="CDD" id="cd07067">
    <property type="entry name" value="HP_PGM_like"/>
    <property type="match status" value="1"/>
</dbReference>
<protein>
    <submittedName>
        <fullName evidence="1">Alpha-ribazole phosphatase</fullName>
    </submittedName>
</protein>
<gene>
    <name evidence="1" type="ORF">DES49_0508</name>
</gene>
<organism evidence="1 2">
    <name type="scientific">Halospina denitrificans</name>
    <dbReference type="NCBI Taxonomy" id="332522"/>
    <lineage>
        <taxon>Bacteria</taxon>
        <taxon>Pseudomonadati</taxon>
        <taxon>Pseudomonadota</taxon>
        <taxon>Gammaproteobacteria</taxon>
        <taxon>Halospina</taxon>
    </lineage>
</organism>
<dbReference type="InterPro" id="IPR029033">
    <property type="entry name" value="His_PPase_superfam"/>
</dbReference>
<proteinExistence type="predicted"/>
<dbReference type="GO" id="GO:0016791">
    <property type="term" value="F:phosphatase activity"/>
    <property type="evidence" value="ECO:0007669"/>
    <property type="project" value="TreeGrafter"/>
</dbReference>
<dbReference type="OrthoDB" id="9783269at2"/>
<dbReference type="InterPro" id="IPR013078">
    <property type="entry name" value="His_Pase_superF_clade-1"/>
</dbReference>
<evidence type="ECO:0000313" key="1">
    <source>
        <dbReference type="EMBL" id="TDT44406.1"/>
    </source>
</evidence>
<reference evidence="1 2" key="1">
    <citation type="submission" date="2019-03" db="EMBL/GenBank/DDBJ databases">
        <title>Genomic Encyclopedia of Type Strains, Phase IV (KMG-IV): sequencing the most valuable type-strain genomes for metagenomic binning, comparative biology and taxonomic classification.</title>
        <authorList>
            <person name="Goeker M."/>
        </authorList>
    </citation>
    <scope>NUCLEOTIDE SEQUENCE [LARGE SCALE GENOMIC DNA]</scope>
    <source>
        <strain evidence="1 2">DSM 15505</strain>
    </source>
</reference>
<dbReference type="AlphaFoldDB" id="A0A4R7K1S3"/>
<dbReference type="PANTHER" id="PTHR48100:SF1">
    <property type="entry name" value="HISTIDINE PHOSPHATASE FAMILY PROTEIN-RELATED"/>
    <property type="match status" value="1"/>
</dbReference>
<dbReference type="RefSeq" id="WP_133734790.1">
    <property type="nucleotide sequence ID" value="NZ_SOAX01000001.1"/>
</dbReference>
<dbReference type="InterPro" id="IPR050275">
    <property type="entry name" value="PGM_Phosphatase"/>
</dbReference>
<dbReference type="Gene3D" id="3.40.50.1240">
    <property type="entry name" value="Phosphoglycerate mutase-like"/>
    <property type="match status" value="1"/>
</dbReference>
<dbReference type="EMBL" id="SOAX01000001">
    <property type="protein sequence ID" value="TDT44406.1"/>
    <property type="molecule type" value="Genomic_DNA"/>
</dbReference>
<dbReference type="GO" id="GO:0005737">
    <property type="term" value="C:cytoplasm"/>
    <property type="evidence" value="ECO:0007669"/>
    <property type="project" value="TreeGrafter"/>
</dbReference>
<sequence>MGALEGTRFDLIRHGEPEGGKRYRGTLDDPLSATGWQQMRAAVSEQDQWDAVLTSPMARCRPFAELVAEERGLPLHVEPGLREINFGDWEGFTAAEIRERTPGVLEAFWSNPVAHAPPGGEALPDFHQRVSSAIHQWRESLEGQRVLVVCHGGVIRMVMADVMGTPLEKAMGALMVPYACRTRLRMDRLGEQWLNCLVSHGLSS</sequence>